<dbReference type="AlphaFoldDB" id="A0A5J4WQS3"/>
<organism evidence="4 5">
    <name type="scientific">Streblomastix strix</name>
    <dbReference type="NCBI Taxonomy" id="222440"/>
    <lineage>
        <taxon>Eukaryota</taxon>
        <taxon>Metamonada</taxon>
        <taxon>Preaxostyla</taxon>
        <taxon>Oxymonadida</taxon>
        <taxon>Streblomastigidae</taxon>
        <taxon>Streblomastix</taxon>
    </lineage>
</organism>
<evidence type="ECO:0000313" key="5">
    <source>
        <dbReference type="Proteomes" id="UP000324800"/>
    </source>
</evidence>
<dbReference type="OrthoDB" id="15688at2759"/>
<evidence type="ECO:0000313" key="4">
    <source>
        <dbReference type="EMBL" id="KAA6397268.1"/>
    </source>
</evidence>
<protein>
    <recommendedName>
        <fullName evidence="3">RRM domain-containing protein</fullName>
    </recommendedName>
</protein>
<dbReference type="InterPro" id="IPR035979">
    <property type="entry name" value="RBD_domain_sf"/>
</dbReference>
<sequence length="195" mass="22092">MKGKIVKVGKAHRNSSLCVANIPKDTTKEQIEELLKQYGTLTDIEFTPEKGTAFVTYSKRKEAQFAKKSIHPSNSIYDTGQQNNLQLQLQGKLLSQLNCTWADSASLLNNRILIEFDSNLAMQSQQRYKDNHDTKNSYRNSSIVDSAQYFTEDSLFKAFSQFGVVSRVALKRKDNGQFKGEGDVFYRNTSEGENV</sequence>
<evidence type="ECO:0000259" key="3">
    <source>
        <dbReference type="PROSITE" id="PS50102"/>
    </source>
</evidence>
<keyword evidence="1 2" id="KW-0694">RNA-binding</keyword>
<dbReference type="PANTHER" id="PTHR10352">
    <property type="entry name" value="EUKARYOTIC TRANSLATION INITIATION FACTOR 3 SUBUNIT G"/>
    <property type="match status" value="1"/>
</dbReference>
<dbReference type="SMART" id="SM00360">
    <property type="entry name" value="RRM"/>
    <property type="match status" value="1"/>
</dbReference>
<dbReference type="GO" id="GO:0003723">
    <property type="term" value="F:RNA binding"/>
    <property type="evidence" value="ECO:0007669"/>
    <property type="project" value="UniProtKB-UniRule"/>
</dbReference>
<dbReference type="PROSITE" id="PS50102">
    <property type="entry name" value="RRM"/>
    <property type="match status" value="1"/>
</dbReference>
<dbReference type="SUPFAM" id="SSF54928">
    <property type="entry name" value="RNA-binding domain, RBD"/>
    <property type="match status" value="2"/>
</dbReference>
<accession>A0A5J4WQS3</accession>
<evidence type="ECO:0000256" key="2">
    <source>
        <dbReference type="PROSITE-ProRule" id="PRU00176"/>
    </source>
</evidence>
<feature type="domain" description="RRM" evidence="3">
    <location>
        <begin position="15"/>
        <end position="104"/>
    </location>
</feature>
<name>A0A5J4WQS3_9EUKA</name>
<gene>
    <name evidence="4" type="ORF">EZS28_007210</name>
</gene>
<dbReference type="CDD" id="cd00590">
    <property type="entry name" value="RRM_SF"/>
    <property type="match status" value="1"/>
</dbReference>
<proteinExistence type="predicted"/>
<dbReference type="EMBL" id="SNRW01001220">
    <property type="protein sequence ID" value="KAA6397268.1"/>
    <property type="molecule type" value="Genomic_DNA"/>
</dbReference>
<dbReference type="Proteomes" id="UP000324800">
    <property type="component" value="Unassembled WGS sequence"/>
</dbReference>
<evidence type="ECO:0000256" key="1">
    <source>
        <dbReference type="ARBA" id="ARBA00022884"/>
    </source>
</evidence>
<dbReference type="InterPro" id="IPR012677">
    <property type="entry name" value="Nucleotide-bd_a/b_plait_sf"/>
</dbReference>
<reference evidence="4 5" key="1">
    <citation type="submission" date="2019-03" db="EMBL/GenBank/DDBJ databases">
        <title>Single cell metagenomics reveals metabolic interactions within the superorganism composed of flagellate Streblomastix strix and complex community of Bacteroidetes bacteria on its surface.</title>
        <authorList>
            <person name="Treitli S.C."/>
            <person name="Kolisko M."/>
            <person name="Husnik F."/>
            <person name="Keeling P."/>
            <person name="Hampl V."/>
        </authorList>
    </citation>
    <scope>NUCLEOTIDE SEQUENCE [LARGE SCALE GENOMIC DNA]</scope>
    <source>
        <strain evidence="4">ST1C</strain>
    </source>
</reference>
<dbReference type="InterPro" id="IPR000504">
    <property type="entry name" value="RRM_dom"/>
</dbReference>
<comment type="caution">
    <text evidence="4">The sequence shown here is derived from an EMBL/GenBank/DDBJ whole genome shotgun (WGS) entry which is preliminary data.</text>
</comment>
<dbReference type="Gene3D" id="3.30.70.330">
    <property type="match status" value="2"/>
</dbReference>
<dbReference type="Pfam" id="PF00076">
    <property type="entry name" value="RRM_1"/>
    <property type="match status" value="2"/>
</dbReference>